<feature type="transmembrane region" description="Helical" evidence="6">
    <location>
        <begin position="145"/>
        <end position="163"/>
    </location>
</feature>
<feature type="transmembrane region" description="Helical" evidence="6">
    <location>
        <begin position="207"/>
        <end position="230"/>
    </location>
</feature>
<dbReference type="GO" id="GO:0015209">
    <property type="term" value="F:cytosine transmembrane transporter activity"/>
    <property type="evidence" value="ECO:0007669"/>
    <property type="project" value="InterPro"/>
</dbReference>
<evidence type="ECO:0000256" key="2">
    <source>
        <dbReference type="ARBA" id="ARBA00008974"/>
    </source>
</evidence>
<feature type="transmembrane region" description="Helical" evidence="6">
    <location>
        <begin position="80"/>
        <end position="100"/>
    </location>
</feature>
<feature type="transmembrane region" description="Helical" evidence="6">
    <location>
        <begin position="7"/>
        <end position="32"/>
    </location>
</feature>
<gene>
    <name evidence="7" type="ORF">TCEL_01333</name>
</gene>
<keyword evidence="8" id="KW-1185">Reference proteome</keyword>
<dbReference type="Pfam" id="PF02133">
    <property type="entry name" value="Transp_cyt_pur"/>
    <property type="match status" value="1"/>
</dbReference>
<feature type="transmembrane region" description="Helical" evidence="6">
    <location>
        <begin position="112"/>
        <end position="133"/>
    </location>
</feature>
<dbReference type="AlphaFoldDB" id="R7RMZ3"/>
<dbReference type="GO" id="GO:0005886">
    <property type="term" value="C:plasma membrane"/>
    <property type="evidence" value="ECO:0007669"/>
    <property type="project" value="TreeGrafter"/>
</dbReference>
<dbReference type="PANTHER" id="PTHR30569:SF0">
    <property type="entry name" value="CYTOSINE PERMEASE"/>
    <property type="match status" value="1"/>
</dbReference>
<dbReference type="EMBL" id="CAVN010000087">
    <property type="protein sequence ID" value="CDF57419.1"/>
    <property type="molecule type" value="Genomic_DNA"/>
</dbReference>
<reference evidence="7" key="1">
    <citation type="submission" date="2013-03" db="EMBL/GenBank/DDBJ databases">
        <title>Draft genome sequence of the hydrogen-ethanol-producing anaerobic alkalithermophilic Caloramator celere.</title>
        <authorList>
            <person name="Ciranna A."/>
            <person name="Larjo A."/>
            <person name="Kivisto A."/>
            <person name="Santala V."/>
            <person name="Roos C."/>
            <person name="Karp M."/>
        </authorList>
    </citation>
    <scope>NUCLEOTIDE SEQUENCE [LARGE SCALE GENOMIC DNA]</scope>
    <source>
        <strain evidence="7">DSM 8682</strain>
    </source>
</reference>
<dbReference type="InterPro" id="IPR030191">
    <property type="entry name" value="CodB"/>
</dbReference>
<feature type="transmembrane region" description="Helical" evidence="6">
    <location>
        <begin position="250"/>
        <end position="274"/>
    </location>
</feature>
<comment type="caution">
    <text evidence="7">The sequence shown here is derived from an EMBL/GenBank/DDBJ whole genome shotgun (WGS) entry which is preliminary data.</text>
</comment>
<comment type="similarity">
    <text evidence="2">Belongs to the purine-cytosine permease (2.A.39) family.</text>
</comment>
<dbReference type="InterPro" id="IPR012732">
    <property type="entry name" value="Thia_CytX"/>
</dbReference>
<evidence type="ECO:0000313" key="7">
    <source>
        <dbReference type="EMBL" id="CDF57419.1"/>
    </source>
</evidence>
<evidence type="ECO:0000256" key="3">
    <source>
        <dbReference type="ARBA" id="ARBA00022692"/>
    </source>
</evidence>
<dbReference type="HOGENOM" id="CLU_048240_1_0_9"/>
<evidence type="ECO:0000256" key="5">
    <source>
        <dbReference type="ARBA" id="ARBA00023136"/>
    </source>
</evidence>
<feature type="transmembrane region" description="Helical" evidence="6">
    <location>
        <begin position="286"/>
        <end position="304"/>
    </location>
</feature>
<proteinExistence type="inferred from homology"/>
<protein>
    <submittedName>
        <fullName evidence="7">Predicted hydroxymethylpyrimidine transporter CytX</fullName>
    </submittedName>
</protein>
<sequence>MRDKKGMYFFFLWFGAAVSVAEIMAGAFLGPLGMKKGLAVIIIGHLIGCLILGLAGIIGQEKDMTAMETLSLSFGVYGKYIFSVLNFIQLVGWTSIMLITASNGINQIFKSLFGYENFYLWVLIIAAIVYLWAEYSSFRYPKLNYISVVLLIILSLTMFYILINSKSNNVLSNEHISFGSGLELSIVMPISWLPLISDYTKHSENKISSFLGSFFGYFIASSFMYILGLLCAIKFNEIDIVNILVKGNFGIGALLIVVLSTVTTTFLDVYSAATTIFNIKRLNKKYVTLLIVGISIIFALFFKMEQYENFLYLIGAVFSPLFAVVLSDYFLLKNVNGKVDYFISFISFIIGFGFYILIKENGTFFGVTIPVMLLTALVSLMLKKLGGVIYGNVKQSM</sequence>
<feature type="transmembrane region" description="Helical" evidence="6">
    <location>
        <begin position="310"/>
        <end position="332"/>
    </location>
</feature>
<dbReference type="OrthoDB" id="9780088at2"/>
<evidence type="ECO:0000256" key="6">
    <source>
        <dbReference type="SAM" id="Phobius"/>
    </source>
</evidence>
<organism evidence="7 8">
    <name type="scientific">Thermobrachium celere DSM 8682</name>
    <dbReference type="NCBI Taxonomy" id="941824"/>
    <lineage>
        <taxon>Bacteria</taxon>
        <taxon>Bacillati</taxon>
        <taxon>Bacillota</taxon>
        <taxon>Clostridia</taxon>
        <taxon>Eubacteriales</taxon>
        <taxon>Clostridiaceae</taxon>
        <taxon>Thermobrachium</taxon>
    </lineage>
</organism>
<dbReference type="PANTHER" id="PTHR30569">
    <property type="entry name" value="CYTOSINE TRANSPORTER CODB"/>
    <property type="match status" value="1"/>
</dbReference>
<dbReference type="eggNOG" id="COG1457">
    <property type="taxonomic scope" value="Bacteria"/>
</dbReference>
<feature type="transmembrane region" description="Helical" evidence="6">
    <location>
        <begin position="364"/>
        <end position="382"/>
    </location>
</feature>
<feature type="transmembrane region" description="Helical" evidence="6">
    <location>
        <begin position="175"/>
        <end position="195"/>
    </location>
</feature>
<evidence type="ECO:0000313" key="8">
    <source>
        <dbReference type="Proteomes" id="UP000014923"/>
    </source>
</evidence>
<keyword evidence="5 6" id="KW-0472">Membrane</keyword>
<accession>R7RMZ3</accession>
<comment type="subcellular location">
    <subcellularLocation>
        <location evidence="1">Membrane</location>
        <topology evidence="1">Multi-pass membrane protein</topology>
    </subcellularLocation>
</comment>
<evidence type="ECO:0000256" key="4">
    <source>
        <dbReference type="ARBA" id="ARBA00022989"/>
    </source>
</evidence>
<dbReference type="Proteomes" id="UP000014923">
    <property type="component" value="Unassembled WGS sequence"/>
</dbReference>
<dbReference type="InterPro" id="IPR001248">
    <property type="entry name" value="Pur-cyt_permease"/>
</dbReference>
<name>R7RMZ3_9CLOT</name>
<evidence type="ECO:0000256" key="1">
    <source>
        <dbReference type="ARBA" id="ARBA00004141"/>
    </source>
</evidence>
<dbReference type="Gene3D" id="1.10.4160.10">
    <property type="entry name" value="Hydantoin permease"/>
    <property type="match status" value="1"/>
</dbReference>
<keyword evidence="3 6" id="KW-0812">Transmembrane</keyword>
<keyword evidence="4 6" id="KW-1133">Transmembrane helix</keyword>
<dbReference type="NCBIfam" id="TIGR02358">
    <property type="entry name" value="thia_cytX"/>
    <property type="match status" value="1"/>
</dbReference>
<dbReference type="RefSeq" id="WP_018660551.1">
    <property type="nucleotide sequence ID" value="NZ_HF952018.1"/>
</dbReference>
<feature type="transmembrane region" description="Helical" evidence="6">
    <location>
        <begin position="38"/>
        <end position="59"/>
    </location>
</feature>
<feature type="transmembrane region" description="Helical" evidence="6">
    <location>
        <begin position="339"/>
        <end position="358"/>
    </location>
</feature>